<comment type="caution">
    <text evidence="1">The sequence shown here is derived from an EMBL/GenBank/DDBJ whole genome shotgun (WGS) entry which is preliminary data.</text>
</comment>
<sequence length="304" mass="33388">MSFAYRAFGLTIQSEIQLPLLQNDSDSPDIEIRYGKCPQNLGKATKHGLKFEANSDEFLLKVDGCADYYVTEGKKVTIQPRDKSESAESIVSLQLLGPVIAALLFQREELFLLHASVVARNDKAFAIAGRSGSGKSTLATALLDLGFQSLGDDVCALSFDANARPYARPSIPSAKLWKDSIELLGLEPEGLKRIAPAIEKLHFPLFDRFSRVDTPLAGIYLLTGEHGLGDILSPLSAIEGLSAIKEHQFRKIIATGESQQRHIFSRSVMLANATTIKSTHRGPKGTTLKELATHILNDTERWER</sequence>
<accession>A0A927IIR0</accession>
<evidence type="ECO:0000313" key="1">
    <source>
        <dbReference type="EMBL" id="MBD5781094.1"/>
    </source>
</evidence>
<dbReference type="Gene3D" id="3.40.50.300">
    <property type="entry name" value="P-loop containing nucleotide triphosphate hydrolases"/>
    <property type="match status" value="1"/>
</dbReference>
<evidence type="ECO:0008006" key="3">
    <source>
        <dbReference type="Google" id="ProtNLM"/>
    </source>
</evidence>
<dbReference type="EMBL" id="JACYFG010000040">
    <property type="protein sequence ID" value="MBD5781094.1"/>
    <property type="molecule type" value="Genomic_DNA"/>
</dbReference>
<gene>
    <name evidence="1" type="ORF">IEN85_16465</name>
</gene>
<dbReference type="RefSeq" id="WP_191618200.1">
    <property type="nucleotide sequence ID" value="NZ_JACYFG010000040.1"/>
</dbReference>
<proteinExistence type="predicted"/>
<dbReference type="AlphaFoldDB" id="A0A927IIR0"/>
<evidence type="ECO:0000313" key="2">
    <source>
        <dbReference type="Proteomes" id="UP000622317"/>
    </source>
</evidence>
<dbReference type="Proteomes" id="UP000622317">
    <property type="component" value="Unassembled WGS sequence"/>
</dbReference>
<keyword evidence="2" id="KW-1185">Reference proteome</keyword>
<dbReference type="SUPFAM" id="SSF53795">
    <property type="entry name" value="PEP carboxykinase-like"/>
    <property type="match status" value="1"/>
</dbReference>
<name>A0A927IIR0_9BACT</name>
<dbReference type="InterPro" id="IPR027417">
    <property type="entry name" value="P-loop_NTPase"/>
</dbReference>
<reference evidence="1" key="1">
    <citation type="submission" date="2020-09" db="EMBL/GenBank/DDBJ databases">
        <title>Pelagicoccus enzymogenes sp. nov. with an EPS production, isolated from marine sediment.</title>
        <authorList>
            <person name="Feng X."/>
        </authorList>
    </citation>
    <scope>NUCLEOTIDE SEQUENCE</scope>
    <source>
        <strain evidence="1">NFK12</strain>
    </source>
</reference>
<protein>
    <recommendedName>
        <fullName evidence="3">Hpr(Ser) kinase/phosphatase</fullName>
    </recommendedName>
</protein>
<organism evidence="1 2">
    <name type="scientific">Pelagicoccus enzymogenes</name>
    <dbReference type="NCBI Taxonomy" id="2773457"/>
    <lineage>
        <taxon>Bacteria</taxon>
        <taxon>Pseudomonadati</taxon>
        <taxon>Verrucomicrobiota</taxon>
        <taxon>Opitutia</taxon>
        <taxon>Puniceicoccales</taxon>
        <taxon>Pelagicoccaceae</taxon>
        <taxon>Pelagicoccus</taxon>
    </lineage>
</organism>